<evidence type="ECO:0000313" key="2">
    <source>
        <dbReference type="EMBL" id="KAH7946635.1"/>
    </source>
</evidence>
<evidence type="ECO:0000313" key="3">
    <source>
        <dbReference type="Proteomes" id="UP000821837"/>
    </source>
</evidence>
<keyword evidence="3" id="KW-1185">Reference proteome</keyword>
<comment type="caution">
    <text evidence="2">The sequence shown here is derived from an EMBL/GenBank/DDBJ whole genome shotgun (WGS) entry which is preliminary data.</text>
</comment>
<reference evidence="2" key="1">
    <citation type="journal article" date="2020" name="Cell">
        <title>Large-Scale Comparative Analyses of Tick Genomes Elucidate Their Genetic Diversity and Vector Capacities.</title>
        <authorList>
            <consortium name="Tick Genome and Microbiome Consortium (TIGMIC)"/>
            <person name="Jia N."/>
            <person name="Wang J."/>
            <person name="Shi W."/>
            <person name="Du L."/>
            <person name="Sun Y."/>
            <person name="Zhan W."/>
            <person name="Jiang J.F."/>
            <person name="Wang Q."/>
            <person name="Zhang B."/>
            <person name="Ji P."/>
            <person name="Bell-Sakyi L."/>
            <person name="Cui X.M."/>
            <person name="Yuan T.T."/>
            <person name="Jiang B.G."/>
            <person name="Yang W.F."/>
            <person name="Lam T.T."/>
            <person name="Chang Q.C."/>
            <person name="Ding S.J."/>
            <person name="Wang X.J."/>
            <person name="Zhu J.G."/>
            <person name="Ruan X.D."/>
            <person name="Zhao L."/>
            <person name="Wei J.T."/>
            <person name="Ye R.Z."/>
            <person name="Que T.C."/>
            <person name="Du C.H."/>
            <person name="Zhou Y.H."/>
            <person name="Cheng J.X."/>
            <person name="Dai P.F."/>
            <person name="Guo W.B."/>
            <person name="Han X.H."/>
            <person name="Huang E.J."/>
            <person name="Li L.F."/>
            <person name="Wei W."/>
            <person name="Gao Y.C."/>
            <person name="Liu J.Z."/>
            <person name="Shao H.Z."/>
            <person name="Wang X."/>
            <person name="Wang C.C."/>
            <person name="Yang T.C."/>
            <person name="Huo Q.B."/>
            <person name="Li W."/>
            <person name="Chen H.Y."/>
            <person name="Chen S.E."/>
            <person name="Zhou L.G."/>
            <person name="Ni X.B."/>
            <person name="Tian J.H."/>
            <person name="Sheng Y."/>
            <person name="Liu T."/>
            <person name="Pan Y.S."/>
            <person name="Xia L.Y."/>
            <person name="Li J."/>
            <person name="Zhao F."/>
            <person name="Cao W.C."/>
        </authorList>
    </citation>
    <scope>NUCLEOTIDE SEQUENCE</scope>
    <source>
        <strain evidence="2">Rsan-2018</strain>
    </source>
</reference>
<name>A0A9D4SS93_RHISA</name>
<sequence>MWAALGASLVSLFQHLPYQLYGLAVDVLPASPRNSPVSRTLSQEAVVTVGNAGPELRQPALLRRRLPGKSETGGPPEERETGPVAANTEVLRDE</sequence>
<dbReference type="AlphaFoldDB" id="A0A9D4SS93"/>
<proteinExistence type="predicted"/>
<evidence type="ECO:0000256" key="1">
    <source>
        <dbReference type="SAM" id="MobiDB-lite"/>
    </source>
</evidence>
<accession>A0A9D4SS93</accession>
<gene>
    <name evidence="2" type="ORF">HPB52_002217</name>
</gene>
<protein>
    <submittedName>
        <fullName evidence="2">Uncharacterized protein</fullName>
    </submittedName>
</protein>
<dbReference type="EMBL" id="JABSTV010001252">
    <property type="protein sequence ID" value="KAH7946635.1"/>
    <property type="molecule type" value="Genomic_DNA"/>
</dbReference>
<organism evidence="2 3">
    <name type="scientific">Rhipicephalus sanguineus</name>
    <name type="common">Brown dog tick</name>
    <name type="synonym">Ixodes sanguineus</name>
    <dbReference type="NCBI Taxonomy" id="34632"/>
    <lineage>
        <taxon>Eukaryota</taxon>
        <taxon>Metazoa</taxon>
        <taxon>Ecdysozoa</taxon>
        <taxon>Arthropoda</taxon>
        <taxon>Chelicerata</taxon>
        <taxon>Arachnida</taxon>
        <taxon>Acari</taxon>
        <taxon>Parasitiformes</taxon>
        <taxon>Ixodida</taxon>
        <taxon>Ixodoidea</taxon>
        <taxon>Ixodidae</taxon>
        <taxon>Rhipicephalinae</taxon>
        <taxon>Rhipicephalus</taxon>
        <taxon>Rhipicephalus</taxon>
    </lineage>
</organism>
<reference evidence="2" key="2">
    <citation type="submission" date="2021-09" db="EMBL/GenBank/DDBJ databases">
        <authorList>
            <person name="Jia N."/>
            <person name="Wang J."/>
            <person name="Shi W."/>
            <person name="Du L."/>
            <person name="Sun Y."/>
            <person name="Zhan W."/>
            <person name="Jiang J."/>
            <person name="Wang Q."/>
            <person name="Zhang B."/>
            <person name="Ji P."/>
            <person name="Sakyi L.B."/>
            <person name="Cui X."/>
            <person name="Yuan T."/>
            <person name="Jiang B."/>
            <person name="Yang W."/>
            <person name="Lam T.T.-Y."/>
            <person name="Chang Q."/>
            <person name="Ding S."/>
            <person name="Wang X."/>
            <person name="Zhu J."/>
            <person name="Ruan X."/>
            <person name="Zhao L."/>
            <person name="Wei J."/>
            <person name="Que T."/>
            <person name="Du C."/>
            <person name="Cheng J."/>
            <person name="Dai P."/>
            <person name="Han X."/>
            <person name="Huang E."/>
            <person name="Gao Y."/>
            <person name="Liu J."/>
            <person name="Shao H."/>
            <person name="Ye R."/>
            <person name="Li L."/>
            <person name="Wei W."/>
            <person name="Wang X."/>
            <person name="Wang C."/>
            <person name="Huo Q."/>
            <person name="Li W."/>
            <person name="Guo W."/>
            <person name="Chen H."/>
            <person name="Chen S."/>
            <person name="Zhou L."/>
            <person name="Zhou L."/>
            <person name="Ni X."/>
            <person name="Tian J."/>
            <person name="Zhou Y."/>
            <person name="Sheng Y."/>
            <person name="Liu T."/>
            <person name="Pan Y."/>
            <person name="Xia L."/>
            <person name="Li J."/>
            <person name="Zhao F."/>
            <person name="Cao W."/>
        </authorList>
    </citation>
    <scope>NUCLEOTIDE SEQUENCE</scope>
    <source>
        <strain evidence="2">Rsan-2018</strain>
        <tissue evidence="2">Larvae</tissue>
    </source>
</reference>
<feature type="region of interest" description="Disordered" evidence="1">
    <location>
        <begin position="62"/>
        <end position="94"/>
    </location>
</feature>
<dbReference type="Proteomes" id="UP000821837">
    <property type="component" value="Chromosome 6"/>
</dbReference>